<dbReference type="Pfam" id="PF03031">
    <property type="entry name" value="NIF"/>
    <property type="match status" value="1"/>
</dbReference>
<dbReference type="FunFam" id="3.40.50.10190:FF:000014">
    <property type="entry name" value="RNA polymerase II C-terminal domain phosphatase-like 3"/>
    <property type="match status" value="1"/>
</dbReference>
<dbReference type="Gene3D" id="3.40.50.10190">
    <property type="entry name" value="BRCT domain"/>
    <property type="match status" value="1"/>
</dbReference>
<dbReference type="InterPro" id="IPR023214">
    <property type="entry name" value="HAD_sf"/>
</dbReference>
<evidence type="ECO:0000256" key="7">
    <source>
        <dbReference type="ARBA" id="ARBA00022884"/>
    </source>
</evidence>
<feature type="domain" description="BRCT" evidence="16">
    <location>
        <begin position="390"/>
        <end position="482"/>
    </location>
</feature>
<evidence type="ECO:0000256" key="6">
    <source>
        <dbReference type="ARBA" id="ARBA00022801"/>
    </source>
</evidence>
<dbReference type="GO" id="GO:0008420">
    <property type="term" value="F:RNA polymerase II CTD heptapeptide repeat phosphatase activity"/>
    <property type="evidence" value="ECO:0007669"/>
    <property type="project" value="UniProtKB-UniRule"/>
</dbReference>
<dbReference type="CDD" id="cd07521">
    <property type="entry name" value="HAD_FCP1-like"/>
    <property type="match status" value="1"/>
</dbReference>
<dbReference type="PROSITE" id="PS50969">
    <property type="entry name" value="FCP1"/>
    <property type="match status" value="1"/>
</dbReference>
<evidence type="ECO:0000256" key="4">
    <source>
        <dbReference type="ARBA" id="ARBA00022491"/>
    </source>
</evidence>
<dbReference type="SUPFAM" id="SSF56784">
    <property type="entry name" value="HAD-like"/>
    <property type="match status" value="1"/>
</dbReference>
<dbReference type="FunFam" id="3.40.50.1000:FF:000125">
    <property type="entry name" value="RNA polymerase II C-terminal domain phosphatase-like 4"/>
    <property type="match status" value="1"/>
</dbReference>
<evidence type="ECO:0000259" key="16">
    <source>
        <dbReference type="PROSITE" id="PS50172"/>
    </source>
</evidence>
<reference evidence="18" key="1">
    <citation type="submission" date="2022-04" db="EMBL/GenBank/DDBJ databases">
        <title>A functionally conserved STORR gene fusion in Papaver species that diverged 16.8 million years ago.</title>
        <authorList>
            <person name="Catania T."/>
        </authorList>
    </citation>
    <scope>NUCLEOTIDE SEQUENCE</scope>
    <source>
        <strain evidence="18">S-188037</strain>
    </source>
</reference>
<accession>A0AAD4XEH5</accession>
<comment type="subcellular location">
    <subcellularLocation>
        <location evidence="3 14">Nucleus</location>
    </subcellularLocation>
</comment>
<dbReference type="GO" id="GO:0003723">
    <property type="term" value="F:RNA binding"/>
    <property type="evidence" value="ECO:0007669"/>
    <property type="project" value="UniProtKB-KW"/>
</dbReference>
<feature type="region of interest" description="Disordered" evidence="15">
    <location>
        <begin position="1"/>
        <end position="78"/>
    </location>
</feature>
<comment type="caution">
    <text evidence="18">The sequence shown here is derived from an EMBL/GenBank/DDBJ whole genome shotgun (WGS) entry which is preliminary data.</text>
</comment>
<keyword evidence="7" id="KW-0694">RNA-binding</keyword>
<evidence type="ECO:0000256" key="8">
    <source>
        <dbReference type="ARBA" id="ARBA00023015"/>
    </source>
</evidence>
<gene>
    <name evidence="18" type="ORF">MKW98_005072</name>
</gene>
<evidence type="ECO:0000256" key="12">
    <source>
        <dbReference type="ARBA" id="ARBA00048336"/>
    </source>
</evidence>
<evidence type="ECO:0000256" key="13">
    <source>
        <dbReference type="ARBA" id="ARBA00063107"/>
    </source>
</evidence>
<keyword evidence="5" id="KW-0479">Metal-binding</keyword>
<protein>
    <recommendedName>
        <fullName evidence="14">RNA polymerase II C-terminal domain phosphatase-like</fullName>
        <ecNumber evidence="14">3.1.3.16</ecNumber>
    </recommendedName>
</protein>
<dbReference type="GO" id="GO:0005634">
    <property type="term" value="C:nucleus"/>
    <property type="evidence" value="ECO:0007669"/>
    <property type="project" value="UniProtKB-SubCell"/>
</dbReference>
<comment type="catalytic activity">
    <reaction evidence="11 14">
        <text>O-phospho-L-seryl-[protein] + H2O = L-seryl-[protein] + phosphate</text>
        <dbReference type="Rhea" id="RHEA:20629"/>
        <dbReference type="Rhea" id="RHEA-COMP:9863"/>
        <dbReference type="Rhea" id="RHEA-COMP:11604"/>
        <dbReference type="ChEBI" id="CHEBI:15377"/>
        <dbReference type="ChEBI" id="CHEBI:29999"/>
        <dbReference type="ChEBI" id="CHEBI:43474"/>
        <dbReference type="ChEBI" id="CHEBI:83421"/>
        <dbReference type="EC" id="3.1.3.16"/>
    </reaction>
</comment>
<organism evidence="18 19">
    <name type="scientific">Papaver atlanticum</name>
    <dbReference type="NCBI Taxonomy" id="357466"/>
    <lineage>
        <taxon>Eukaryota</taxon>
        <taxon>Viridiplantae</taxon>
        <taxon>Streptophyta</taxon>
        <taxon>Embryophyta</taxon>
        <taxon>Tracheophyta</taxon>
        <taxon>Spermatophyta</taxon>
        <taxon>Magnoliopsida</taxon>
        <taxon>Ranunculales</taxon>
        <taxon>Papaveraceae</taxon>
        <taxon>Papaveroideae</taxon>
        <taxon>Papaver</taxon>
    </lineage>
</organism>
<dbReference type="SMART" id="SM00577">
    <property type="entry name" value="CPDc"/>
    <property type="match status" value="1"/>
</dbReference>
<dbReference type="GO" id="GO:0009651">
    <property type="term" value="P:response to salt stress"/>
    <property type="evidence" value="ECO:0007669"/>
    <property type="project" value="UniProtKB-ARBA"/>
</dbReference>
<evidence type="ECO:0000313" key="18">
    <source>
        <dbReference type="EMBL" id="KAI3906719.1"/>
    </source>
</evidence>
<evidence type="ECO:0000256" key="11">
    <source>
        <dbReference type="ARBA" id="ARBA00047761"/>
    </source>
</evidence>
<evidence type="ECO:0000256" key="5">
    <source>
        <dbReference type="ARBA" id="ARBA00022723"/>
    </source>
</evidence>
<evidence type="ECO:0000256" key="10">
    <source>
        <dbReference type="ARBA" id="ARBA00023242"/>
    </source>
</evidence>
<evidence type="ECO:0000256" key="14">
    <source>
        <dbReference type="RuleBase" id="RU366066"/>
    </source>
</evidence>
<keyword evidence="6 14" id="KW-0378">Hydrolase</keyword>
<dbReference type="PANTHER" id="PTHR23081:SF36">
    <property type="entry name" value="RNA POLYMERASE II SUBUNIT A C-TERMINAL DOMAIN PHOSPHATASE"/>
    <property type="match status" value="1"/>
</dbReference>
<evidence type="ECO:0000259" key="17">
    <source>
        <dbReference type="PROSITE" id="PS50969"/>
    </source>
</evidence>
<feature type="domain" description="FCP1 homology" evidence="17">
    <location>
        <begin position="173"/>
        <end position="344"/>
    </location>
</feature>
<evidence type="ECO:0000256" key="3">
    <source>
        <dbReference type="ARBA" id="ARBA00004123"/>
    </source>
</evidence>
<sequence length="489" mass="55944">MHGNIENYKSRWSEGLTMSVDGDSSPLSSSGSDDFAALLNEELAGISSDESLEEEADETDQDHDGEEEEVNEELNVEDADFAAKRSKRQRLDTLDDDEGLHCSTSLEPVPQSSDVSVQLEICAHPSLIKGMCVKCGRMVDDVSAVALGYIHKDLKVGSEELARLRNKDLKSLFCKKKLYLVLDLDHTLLNSTHFQHISPDEEYLKSQTDSLQDLPNGNLFQLDSMRMFTKLRPFVRTFLKEASNMFEMYVYTMGERPYAMEMARLLDPGKIYFDSRVISQADCTQKHQKGLDVVLGAESAVIILDDTEYVWRQHKENLILMDRYHYFSSSGRSFNLNNRSLSELKRDESEPDGALATILEVLKRIHQLFFDLEQDDDLMRRDVRQVLKTVRSEVLKGCKLVFSRVWKIGEQVENQRLWEVAEELGAICCKELDASVTHVVSTDMGTEKSRWAVNYKKFLVHPSWIEAANFLWQRQPEDSFAVNDSKKEH</sequence>
<dbReference type="EC" id="3.1.3.16" evidence="14"/>
<keyword evidence="9" id="KW-0804">Transcription</keyword>
<dbReference type="NCBIfam" id="TIGR02250">
    <property type="entry name" value="FCP1_euk"/>
    <property type="match status" value="1"/>
</dbReference>
<comment type="cofactor">
    <cofactor evidence="2">
        <name>Mg(2+)</name>
        <dbReference type="ChEBI" id="CHEBI:18420"/>
    </cofactor>
</comment>
<dbReference type="Proteomes" id="UP001202328">
    <property type="component" value="Unassembled WGS sequence"/>
</dbReference>
<evidence type="ECO:0000313" key="19">
    <source>
        <dbReference type="Proteomes" id="UP001202328"/>
    </source>
</evidence>
<evidence type="ECO:0000256" key="2">
    <source>
        <dbReference type="ARBA" id="ARBA00001946"/>
    </source>
</evidence>
<keyword evidence="10 14" id="KW-0539">Nucleus</keyword>
<comment type="subunit">
    <text evidence="13">Interacts with RAP74.</text>
</comment>
<dbReference type="InterPro" id="IPR004274">
    <property type="entry name" value="FCP1_dom"/>
</dbReference>
<evidence type="ECO:0000256" key="1">
    <source>
        <dbReference type="ARBA" id="ARBA00001936"/>
    </source>
</evidence>
<dbReference type="PROSITE" id="PS50172">
    <property type="entry name" value="BRCT"/>
    <property type="match status" value="1"/>
</dbReference>
<dbReference type="CDD" id="cd17729">
    <property type="entry name" value="BRCT_CTDP1"/>
    <property type="match status" value="1"/>
</dbReference>
<evidence type="ECO:0000256" key="9">
    <source>
        <dbReference type="ARBA" id="ARBA00023163"/>
    </source>
</evidence>
<keyword evidence="19" id="KW-1185">Reference proteome</keyword>
<comment type="cofactor">
    <cofactor evidence="1">
        <name>Mn(2+)</name>
        <dbReference type="ChEBI" id="CHEBI:29035"/>
    </cofactor>
</comment>
<evidence type="ECO:0000256" key="15">
    <source>
        <dbReference type="SAM" id="MobiDB-lite"/>
    </source>
</evidence>
<feature type="compositionally biased region" description="Acidic residues" evidence="15">
    <location>
        <begin position="50"/>
        <end position="78"/>
    </location>
</feature>
<keyword evidence="4" id="KW-0678">Repressor</keyword>
<dbReference type="InterPro" id="IPR039189">
    <property type="entry name" value="Fcp1"/>
</dbReference>
<dbReference type="AlphaFoldDB" id="A0AAD4XEH5"/>
<comment type="function">
    <text evidence="14">This promotes the activity of RNA polymerase II.</text>
</comment>
<dbReference type="InterPro" id="IPR001357">
    <property type="entry name" value="BRCT_dom"/>
</dbReference>
<proteinExistence type="predicted"/>
<feature type="compositionally biased region" description="Low complexity" evidence="15">
    <location>
        <begin position="19"/>
        <end position="34"/>
    </location>
</feature>
<comment type="catalytic activity">
    <reaction evidence="12 14">
        <text>O-phospho-L-threonyl-[protein] + H2O = L-threonyl-[protein] + phosphate</text>
        <dbReference type="Rhea" id="RHEA:47004"/>
        <dbReference type="Rhea" id="RHEA-COMP:11060"/>
        <dbReference type="Rhea" id="RHEA-COMP:11605"/>
        <dbReference type="ChEBI" id="CHEBI:15377"/>
        <dbReference type="ChEBI" id="CHEBI:30013"/>
        <dbReference type="ChEBI" id="CHEBI:43474"/>
        <dbReference type="ChEBI" id="CHEBI:61977"/>
        <dbReference type="EC" id="3.1.3.16"/>
    </reaction>
</comment>
<dbReference type="GO" id="GO:0046872">
    <property type="term" value="F:metal ion binding"/>
    <property type="evidence" value="ECO:0007669"/>
    <property type="project" value="UniProtKB-KW"/>
</dbReference>
<dbReference type="InterPro" id="IPR036420">
    <property type="entry name" value="BRCT_dom_sf"/>
</dbReference>
<dbReference type="SUPFAM" id="SSF52113">
    <property type="entry name" value="BRCT domain"/>
    <property type="match status" value="1"/>
</dbReference>
<dbReference type="InterPro" id="IPR011947">
    <property type="entry name" value="FCP1_euk"/>
</dbReference>
<dbReference type="Gene3D" id="3.40.50.1000">
    <property type="entry name" value="HAD superfamily/HAD-like"/>
    <property type="match status" value="1"/>
</dbReference>
<dbReference type="PANTHER" id="PTHR23081">
    <property type="entry name" value="RNA POLYMERASE II CTD PHOSPHATASE"/>
    <property type="match status" value="1"/>
</dbReference>
<dbReference type="Pfam" id="PF12738">
    <property type="entry name" value="PTCB-BRCT"/>
    <property type="match status" value="1"/>
</dbReference>
<dbReference type="EMBL" id="JAJJMB010010723">
    <property type="protein sequence ID" value="KAI3906719.1"/>
    <property type="molecule type" value="Genomic_DNA"/>
</dbReference>
<dbReference type="InterPro" id="IPR036412">
    <property type="entry name" value="HAD-like_sf"/>
</dbReference>
<name>A0AAD4XEH5_9MAGN</name>
<keyword evidence="8" id="KW-0805">Transcription regulation</keyword>